<reference evidence="4 5" key="1">
    <citation type="journal article" date="2018" name="Cell">
        <title>The Chara Genome: Secondary Complexity and Implications for Plant Terrestrialization.</title>
        <authorList>
            <person name="Nishiyama T."/>
            <person name="Sakayama H."/>
            <person name="Vries J.D."/>
            <person name="Buschmann H."/>
            <person name="Saint-Marcoux D."/>
            <person name="Ullrich K.K."/>
            <person name="Haas F.B."/>
            <person name="Vanderstraeten L."/>
            <person name="Becker D."/>
            <person name="Lang D."/>
            <person name="Vosolsobe S."/>
            <person name="Rombauts S."/>
            <person name="Wilhelmsson P.K.I."/>
            <person name="Janitza P."/>
            <person name="Kern R."/>
            <person name="Heyl A."/>
            <person name="Rumpler F."/>
            <person name="Villalobos L.I.A.C."/>
            <person name="Clay J.M."/>
            <person name="Skokan R."/>
            <person name="Toyoda A."/>
            <person name="Suzuki Y."/>
            <person name="Kagoshima H."/>
            <person name="Schijlen E."/>
            <person name="Tajeshwar N."/>
            <person name="Catarino B."/>
            <person name="Hetherington A.J."/>
            <person name="Saltykova A."/>
            <person name="Bonnot C."/>
            <person name="Breuninger H."/>
            <person name="Symeonidi A."/>
            <person name="Radhakrishnan G.V."/>
            <person name="Van Nieuwerburgh F."/>
            <person name="Deforce D."/>
            <person name="Chang C."/>
            <person name="Karol K.G."/>
            <person name="Hedrich R."/>
            <person name="Ulvskov P."/>
            <person name="Glockner G."/>
            <person name="Delwiche C.F."/>
            <person name="Petrasek J."/>
            <person name="Van de Peer Y."/>
            <person name="Friml J."/>
            <person name="Beilby M."/>
            <person name="Dolan L."/>
            <person name="Kohara Y."/>
            <person name="Sugano S."/>
            <person name="Fujiyama A."/>
            <person name="Delaux P.-M."/>
            <person name="Quint M."/>
            <person name="TheiBen G."/>
            <person name="Hagemann M."/>
            <person name="Harholt J."/>
            <person name="Dunand C."/>
            <person name="Zachgo S."/>
            <person name="Langdale J."/>
            <person name="Maumus F."/>
            <person name="Straeten D.V.D."/>
            <person name="Gould S.B."/>
            <person name="Rensing S.A."/>
        </authorList>
    </citation>
    <scope>NUCLEOTIDE SEQUENCE [LARGE SCALE GENOMIC DNA]</scope>
    <source>
        <strain evidence="4 5">S276</strain>
    </source>
</reference>
<keyword evidence="2" id="KW-0479">Metal-binding</keyword>
<gene>
    <name evidence="4" type="ORF">CBR_g84515</name>
</gene>
<comment type="caution">
    <text evidence="4">The sequence shown here is derived from an EMBL/GenBank/DDBJ whole genome shotgun (WGS) entry which is preliminary data.</text>
</comment>
<comment type="cofactor">
    <cofactor evidence="1">
        <name>a divalent metal cation</name>
        <dbReference type="ChEBI" id="CHEBI:60240"/>
    </cofactor>
</comment>
<evidence type="ECO:0000259" key="3">
    <source>
        <dbReference type="Pfam" id="PF13359"/>
    </source>
</evidence>
<dbReference type="Proteomes" id="UP000265515">
    <property type="component" value="Unassembled WGS sequence"/>
</dbReference>
<dbReference type="Gramene" id="GBG43195">
    <property type="protein sequence ID" value="GBG43195"/>
    <property type="gene ID" value="CBR_g84515"/>
</dbReference>
<dbReference type="EMBL" id="BFEA01006203">
    <property type="protein sequence ID" value="GBG43195.1"/>
    <property type="molecule type" value="Genomic_DNA"/>
</dbReference>
<dbReference type="InterPro" id="IPR027806">
    <property type="entry name" value="HARBI1_dom"/>
</dbReference>
<sequence length="431" mass="47513">WRGGGRPGGACDIEKTALANRSARGPIFRVYASCDQRAYLPARRNFTSGVRTVLWKRRAAGASSATAYVISCASVQQRAHPRLRCAWFPAAGLSSGRVFGGCGRRYAIEAERFSEMDVRDCGHGLCEEAIDAAAMAVTVVVVNTMSDMSSSSRDMLMQLRKRRVLLQSVAEAPDCVATCEAVVQLCAALSSGVFPRQTPQVAHVEAMFTQIVAACTTYVEKKVTHYRMPLPVEQVIAFALYGWASGETYKSGTSAFDIGRATALQAVRDMTSALMQAYPDAIKWPVGRRRAQILRAFREKGFPNCFGAIYCTHIYIDKLAGAPSANYYDRKQKFSMQAQVVVDLDLRILDVHLGHPGSVHDIRVLHNSRLWRRAETGELFDAPPENLPHGVVTRGYLLGDNGYPVACPWIKAPNQSTASNRRPSNPRYRED</sequence>
<organism evidence="4 5">
    <name type="scientific">Chara braunii</name>
    <name type="common">Braun's stonewort</name>
    <dbReference type="NCBI Taxonomy" id="69332"/>
    <lineage>
        <taxon>Eukaryota</taxon>
        <taxon>Viridiplantae</taxon>
        <taxon>Streptophyta</taxon>
        <taxon>Charophyceae</taxon>
        <taxon>Charales</taxon>
        <taxon>Characeae</taxon>
        <taxon>Chara</taxon>
    </lineage>
</organism>
<dbReference type="GO" id="GO:0046872">
    <property type="term" value="F:metal ion binding"/>
    <property type="evidence" value="ECO:0007669"/>
    <property type="project" value="UniProtKB-KW"/>
</dbReference>
<dbReference type="OrthoDB" id="2668416at2759"/>
<dbReference type="Pfam" id="PF13359">
    <property type="entry name" value="DDE_Tnp_4"/>
    <property type="match status" value="1"/>
</dbReference>
<keyword evidence="5" id="KW-1185">Reference proteome</keyword>
<evidence type="ECO:0000256" key="2">
    <source>
        <dbReference type="ARBA" id="ARBA00022723"/>
    </source>
</evidence>
<feature type="non-terminal residue" evidence="4">
    <location>
        <position position="1"/>
    </location>
</feature>
<evidence type="ECO:0000313" key="4">
    <source>
        <dbReference type="EMBL" id="GBG43195.1"/>
    </source>
</evidence>
<evidence type="ECO:0000313" key="5">
    <source>
        <dbReference type="Proteomes" id="UP000265515"/>
    </source>
</evidence>
<proteinExistence type="predicted"/>
<evidence type="ECO:0000256" key="1">
    <source>
        <dbReference type="ARBA" id="ARBA00001968"/>
    </source>
</evidence>
<protein>
    <recommendedName>
        <fullName evidence="3">DDE Tnp4 domain-containing protein</fullName>
    </recommendedName>
</protein>
<dbReference type="AlphaFoldDB" id="A0A388JK78"/>
<feature type="domain" description="DDE Tnp4" evidence="3">
    <location>
        <begin position="309"/>
        <end position="416"/>
    </location>
</feature>
<name>A0A388JK78_CHABU</name>
<accession>A0A388JK78</accession>